<feature type="non-terminal residue" evidence="4">
    <location>
        <position position="1"/>
    </location>
</feature>
<proteinExistence type="predicted"/>
<evidence type="ECO:0000313" key="4">
    <source>
        <dbReference type="EMBL" id="KAH9322715.1"/>
    </source>
</evidence>
<comment type="caution">
    <text evidence="4">The sequence shown here is derived from an EMBL/GenBank/DDBJ whole genome shotgun (WGS) entry which is preliminary data.</text>
</comment>
<dbReference type="EMBL" id="JAHRHJ020000003">
    <property type="protein sequence ID" value="KAH9322715.1"/>
    <property type="molecule type" value="Genomic_DNA"/>
</dbReference>
<evidence type="ECO:0000256" key="3">
    <source>
        <dbReference type="ARBA" id="ARBA00023277"/>
    </source>
</evidence>
<gene>
    <name evidence="4" type="ORF">KI387_017354</name>
</gene>
<dbReference type="InterPro" id="IPR051600">
    <property type="entry name" value="Beta-PGM-like"/>
</dbReference>
<dbReference type="OMA" id="MIGEANF"/>
<dbReference type="GO" id="GO:0046872">
    <property type="term" value="F:metal ion binding"/>
    <property type="evidence" value="ECO:0007669"/>
    <property type="project" value="UniProtKB-KW"/>
</dbReference>
<accession>A0AA38LHH7</accession>
<keyword evidence="1" id="KW-0479">Metal-binding</keyword>
<dbReference type="Gene3D" id="3.40.50.1000">
    <property type="entry name" value="HAD superfamily/HAD-like"/>
    <property type="match status" value="1"/>
</dbReference>
<dbReference type="Pfam" id="PF00702">
    <property type="entry name" value="Hydrolase"/>
    <property type="match status" value="1"/>
</dbReference>
<dbReference type="PRINTS" id="PR00413">
    <property type="entry name" value="HADHALOGNASE"/>
</dbReference>
<evidence type="ECO:0000256" key="1">
    <source>
        <dbReference type="ARBA" id="ARBA00022723"/>
    </source>
</evidence>
<organism evidence="4 5">
    <name type="scientific">Taxus chinensis</name>
    <name type="common">Chinese yew</name>
    <name type="synonym">Taxus wallichiana var. chinensis</name>
    <dbReference type="NCBI Taxonomy" id="29808"/>
    <lineage>
        <taxon>Eukaryota</taxon>
        <taxon>Viridiplantae</taxon>
        <taxon>Streptophyta</taxon>
        <taxon>Embryophyta</taxon>
        <taxon>Tracheophyta</taxon>
        <taxon>Spermatophyta</taxon>
        <taxon>Pinopsida</taxon>
        <taxon>Pinidae</taxon>
        <taxon>Conifers II</taxon>
        <taxon>Cupressales</taxon>
        <taxon>Taxaceae</taxon>
        <taxon>Taxus</taxon>
    </lineage>
</organism>
<dbReference type="GO" id="GO:0003824">
    <property type="term" value="F:catalytic activity"/>
    <property type="evidence" value="ECO:0007669"/>
    <property type="project" value="UniProtKB-ARBA"/>
</dbReference>
<evidence type="ECO:0000313" key="5">
    <source>
        <dbReference type="Proteomes" id="UP000824469"/>
    </source>
</evidence>
<dbReference type="NCBIfam" id="TIGR01509">
    <property type="entry name" value="HAD-SF-IA-v3"/>
    <property type="match status" value="1"/>
</dbReference>
<dbReference type="PANTHER" id="PTHR46193:SF18">
    <property type="entry name" value="HEXITOL PHOSPHATASE B"/>
    <property type="match status" value="1"/>
</dbReference>
<keyword evidence="2" id="KW-0460">Magnesium</keyword>
<feature type="non-terminal residue" evidence="4">
    <location>
        <position position="297"/>
    </location>
</feature>
<dbReference type="AlphaFoldDB" id="A0AA38LHH7"/>
<dbReference type="SUPFAM" id="SSF56784">
    <property type="entry name" value="HAD-like"/>
    <property type="match status" value="1"/>
</dbReference>
<reference evidence="4 5" key="1">
    <citation type="journal article" date="2021" name="Nat. Plants">
        <title>The Taxus genome provides insights into paclitaxel biosynthesis.</title>
        <authorList>
            <person name="Xiong X."/>
            <person name="Gou J."/>
            <person name="Liao Q."/>
            <person name="Li Y."/>
            <person name="Zhou Q."/>
            <person name="Bi G."/>
            <person name="Li C."/>
            <person name="Du R."/>
            <person name="Wang X."/>
            <person name="Sun T."/>
            <person name="Guo L."/>
            <person name="Liang H."/>
            <person name="Lu P."/>
            <person name="Wu Y."/>
            <person name="Zhang Z."/>
            <person name="Ro D.K."/>
            <person name="Shang Y."/>
            <person name="Huang S."/>
            <person name="Yan J."/>
        </authorList>
    </citation>
    <scope>NUCLEOTIDE SEQUENCE [LARGE SCALE GENOMIC DNA]</scope>
    <source>
        <strain evidence="4">Ta-2019</strain>
    </source>
</reference>
<keyword evidence="3" id="KW-0119">Carbohydrate metabolism</keyword>
<dbReference type="CDD" id="cd07505">
    <property type="entry name" value="HAD_BPGM-like"/>
    <property type="match status" value="1"/>
</dbReference>
<sequence length="297" mass="31375">EANFLGGVAQLKGVKDFDPVATKQRFYEIYLANYARPSSGLGYPGALELILQCKNKGLKVAVASSADLKKVNANMAAAGLPLSNFDAIISADSFENLKPAPDIFLAAAKVLNVPSNECVVIEDAVAGVQAANAAKMRCIAVTTTLSEEKLIQAGASLVRRDIGNISLSDILDSRRSDETIQVGSQLELAQKSPAEASQGGSSVVHIPDVQMLLNGEVLLPGGLQASRRDLLRLGSLGVAGTCSLVAVTHWKVMSYISPKAILNALLGRGQPLLSQNDEISPTSRIQKFKSYISDVEA</sequence>
<dbReference type="InterPro" id="IPR036412">
    <property type="entry name" value="HAD-like_sf"/>
</dbReference>
<keyword evidence="5" id="KW-1185">Reference proteome</keyword>
<dbReference type="PANTHER" id="PTHR46193">
    <property type="entry name" value="6-PHOSPHOGLUCONATE PHOSPHATASE"/>
    <property type="match status" value="1"/>
</dbReference>
<dbReference type="Proteomes" id="UP000824469">
    <property type="component" value="Unassembled WGS sequence"/>
</dbReference>
<evidence type="ECO:0000256" key="2">
    <source>
        <dbReference type="ARBA" id="ARBA00022842"/>
    </source>
</evidence>
<dbReference type="InterPro" id="IPR023214">
    <property type="entry name" value="HAD_sf"/>
</dbReference>
<protein>
    <submittedName>
        <fullName evidence="4">Uncharacterized protein</fullName>
    </submittedName>
</protein>
<name>A0AA38LHH7_TAXCH</name>
<dbReference type="InterPro" id="IPR006439">
    <property type="entry name" value="HAD-SF_hydro_IA"/>
</dbReference>